<feature type="signal peptide" evidence="1">
    <location>
        <begin position="1"/>
        <end position="29"/>
    </location>
</feature>
<proteinExistence type="predicted"/>
<accession>A0ABZ2V1W0</accession>
<dbReference type="Proteomes" id="UP001440612">
    <property type="component" value="Chromosome"/>
</dbReference>
<protein>
    <submittedName>
        <fullName evidence="2">Uncharacterized protein</fullName>
    </submittedName>
</protein>
<dbReference type="RefSeq" id="WP_373636549.1">
    <property type="nucleotide sequence ID" value="NZ_CP150951.2"/>
</dbReference>
<sequence>MINFRLASYLRILLAAHVFGLGGALSAFAEECPEIWGPYEAMITERVPEAYRKTMLFADPQRNLFNCISADVGEDAFADLAQYMRYVPLDFPAERAQIRIEGSLLLPHAVCSIGDVQFFGHRYFLVVLPVRSEFLETDYCRVRIDAVIDNFENWVVN</sequence>
<gene>
    <name evidence="2" type="ORF">AABB29_16640</name>
</gene>
<keyword evidence="1" id="KW-0732">Signal</keyword>
<dbReference type="EMBL" id="CP150951">
    <property type="protein sequence ID" value="WZC48467.2"/>
    <property type="molecule type" value="Genomic_DNA"/>
</dbReference>
<name>A0ABZ2V1W0_9RHOB</name>
<evidence type="ECO:0000313" key="3">
    <source>
        <dbReference type="Proteomes" id="UP001440612"/>
    </source>
</evidence>
<feature type="chain" id="PRO_5046252929" evidence="1">
    <location>
        <begin position="30"/>
        <end position="157"/>
    </location>
</feature>
<organism evidence="2 3">
    <name type="scientific">Yoonia phaeophyticola</name>
    <dbReference type="NCBI Taxonomy" id="3137369"/>
    <lineage>
        <taxon>Bacteria</taxon>
        <taxon>Pseudomonadati</taxon>
        <taxon>Pseudomonadota</taxon>
        <taxon>Alphaproteobacteria</taxon>
        <taxon>Rhodobacterales</taxon>
        <taxon>Paracoccaceae</taxon>
        <taxon>Yoonia</taxon>
    </lineage>
</organism>
<evidence type="ECO:0000256" key="1">
    <source>
        <dbReference type="SAM" id="SignalP"/>
    </source>
</evidence>
<evidence type="ECO:0000313" key="2">
    <source>
        <dbReference type="EMBL" id="WZC48467.2"/>
    </source>
</evidence>
<keyword evidence="3" id="KW-1185">Reference proteome</keyword>
<reference evidence="3" key="1">
    <citation type="submission" date="2024-04" db="EMBL/GenBank/DDBJ databases">
        <title>Phylogenomic analyses of a clade within the roseobacter group suggest taxonomic reassignments of species of the genera Aestuariivita, Citreicella, Loktanella, Nautella, Pelagibaca, Ruegeria, Thalassobius, Thiobacimonas and Tropicibacter, and the proposal o.</title>
        <authorList>
            <person name="Jeon C.O."/>
        </authorList>
    </citation>
    <scope>NUCLEOTIDE SEQUENCE [LARGE SCALE GENOMIC DNA]</scope>
    <source>
        <strain evidence="3">BS5-3</strain>
    </source>
</reference>